<reference evidence="1" key="1">
    <citation type="submission" date="2020-11" db="EMBL/GenBank/DDBJ databases">
        <authorList>
            <consortium name="DOE Joint Genome Institute"/>
            <person name="Ahrendt S."/>
            <person name="Riley R."/>
            <person name="Andreopoulos W."/>
            <person name="Labutti K."/>
            <person name="Pangilinan J."/>
            <person name="Ruiz-Duenas F.J."/>
            <person name="Barrasa J.M."/>
            <person name="Sanchez-Garcia M."/>
            <person name="Camarero S."/>
            <person name="Miyauchi S."/>
            <person name="Serrano A."/>
            <person name="Linde D."/>
            <person name="Babiker R."/>
            <person name="Drula E."/>
            <person name="Ayuso-Fernandez I."/>
            <person name="Pacheco R."/>
            <person name="Padilla G."/>
            <person name="Ferreira P."/>
            <person name="Barriuso J."/>
            <person name="Kellner H."/>
            <person name="Castanera R."/>
            <person name="Alfaro M."/>
            <person name="Ramirez L."/>
            <person name="Pisabarro A.G."/>
            <person name="Kuo A."/>
            <person name="Tritt A."/>
            <person name="Lipzen A."/>
            <person name="He G."/>
            <person name="Yan M."/>
            <person name="Ng V."/>
            <person name="Cullen D."/>
            <person name="Martin F."/>
            <person name="Rosso M.-N."/>
            <person name="Henrissat B."/>
            <person name="Hibbett D."/>
            <person name="Martinez A.T."/>
            <person name="Grigoriev I.V."/>
        </authorList>
    </citation>
    <scope>NUCLEOTIDE SEQUENCE</scope>
    <source>
        <strain evidence="1">ATCC 90797</strain>
    </source>
</reference>
<dbReference type="EMBL" id="MU155008">
    <property type="protein sequence ID" value="KAF9486694.1"/>
    <property type="molecule type" value="Genomic_DNA"/>
</dbReference>
<name>A0A9P5ZFC4_PLEER</name>
<sequence>MIPSLPQSATPWAADIQNVYQTLNDIYNRANNALTFNAMDAFRMQYHYNNVLQDAIPLLDAVEQHTKAGEVQLIAWLEEVVNSYKLLICQLQDAAATTTGKHSDTAHVQNVEPVTTQHSHRPGRPCKHIDHAFLEEAMKPGRNITIATLARQLGVDRKTIYNYLKKYNLSKEFTAISDEDLDHLVHDFRTKYPESGI</sequence>
<protein>
    <submittedName>
        <fullName evidence="1">Uncharacterized protein</fullName>
    </submittedName>
</protein>
<dbReference type="OrthoDB" id="2686689at2759"/>
<feature type="non-terminal residue" evidence="1">
    <location>
        <position position="197"/>
    </location>
</feature>
<dbReference type="Gene3D" id="1.10.10.60">
    <property type="entry name" value="Homeodomain-like"/>
    <property type="match status" value="1"/>
</dbReference>
<proteinExistence type="predicted"/>
<dbReference type="Proteomes" id="UP000807025">
    <property type="component" value="Unassembled WGS sequence"/>
</dbReference>
<comment type="caution">
    <text evidence="1">The sequence shown here is derived from an EMBL/GenBank/DDBJ whole genome shotgun (WGS) entry which is preliminary data.</text>
</comment>
<evidence type="ECO:0000313" key="1">
    <source>
        <dbReference type="EMBL" id="KAF9486694.1"/>
    </source>
</evidence>
<evidence type="ECO:0000313" key="2">
    <source>
        <dbReference type="Proteomes" id="UP000807025"/>
    </source>
</evidence>
<accession>A0A9P5ZFC4</accession>
<keyword evidence="2" id="KW-1185">Reference proteome</keyword>
<gene>
    <name evidence="1" type="ORF">BDN71DRAFT_1561091</name>
</gene>
<dbReference type="AlphaFoldDB" id="A0A9P5ZFC4"/>
<organism evidence="1 2">
    <name type="scientific">Pleurotus eryngii</name>
    <name type="common">Boletus of the steppes</name>
    <dbReference type="NCBI Taxonomy" id="5323"/>
    <lineage>
        <taxon>Eukaryota</taxon>
        <taxon>Fungi</taxon>
        <taxon>Dikarya</taxon>
        <taxon>Basidiomycota</taxon>
        <taxon>Agaricomycotina</taxon>
        <taxon>Agaricomycetes</taxon>
        <taxon>Agaricomycetidae</taxon>
        <taxon>Agaricales</taxon>
        <taxon>Pleurotineae</taxon>
        <taxon>Pleurotaceae</taxon>
        <taxon>Pleurotus</taxon>
    </lineage>
</organism>